<keyword evidence="2" id="KW-1185">Reference proteome</keyword>
<name>A0AAJ0GIV1_9PEZI</name>
<reference evidence="1" key="1">
    <citation type="submission" date="2023-04" db="EMBL/GenBank/DDBJ databases">
        <title>Black Yeasts Isolated from many extreme environments.</title>
        <authorList>
            <person name="Coleine C."/>
            <person name="Stajich J.E."/>
            <person name="Selbmann L."/>
        </authorList>
    </citation>
    <scope>NUCLEOTIDE SEQUENCE</scope>
    <source>
        <strain evidence="1">CCFEE 5312</strain>
    </source>
</reference>
<sequence length="135" mass="14612">MASPRKAIISSGLGQFAANDQNAMAHFGPDAAARVKAMLASSIEQANQAGFDVIAVDANPQNPEDTMKRFTKTLENREVVGVNIGFGLRGHKEHTELFEKMLNAAVAIRPGIKIMFSNGPGEVITAIRRNFPEDF</sequence>
<dbReference type="Proteomes" id="UP001271007">
    <property type="component" value="Unassembled WGS sequence"/>
</dbReference>
<dbReference type="AlphaFoldDB" id="A0AAJ0GIV1"/>
<organism evidence="1 2">
    <name type="scientific">Extremus antarcticus</name>
    <dbReference type="NCBI Taxonomy" id="702011"/>
    <lineage>
        <taxon>Eukaryota</taxon>
        <taxon>Fungi</taxon>
        <taxon>Dikarya</taxon>
        <taxon>Ascomycota</taxon>
        <taxon>Pezizomycotina</taxon>
        <taxon>Dothideomycetes</taxon>
        <taxon>Dothideomycetidae</taxon>
        <taxon>Mycosphaerellales</taxon>
        <taxon>Extremaceae</taxon>
        <taxon>Extremus</taxon>
    </lineage>
</organism>
<protein>
    <submittedName>
        <fullName evidence="1">Uncharacterized protein</fullName>
    </submittedName>
</protein>
<proteinExistence type="predicted"/>
<evidence type="ECO:0000313" key="2">
    <source>
        <dbReference type="Proteomes" id="UP001271007"/>
    </source>
</evidence>
<accession>A0AAJ0GIV1</accession>
<gene>
    <name evidence="1" type="ORF">LTR09_000006</name>
</gene>
<comment type="caution">
    <text evidence="1">The sequence shown here is derived from an EMBL/GenBank/DDBJ whole genome shotgun (WGS) entry which is preliminary data.</text>
</comment>
<dbReference type="EMBL" id="JAWDJX010000001">
    <property type="protein sequence ID" value="KAK3058442.1"/>
    <property type="molecule type" value="Genomic_DNA"/>
</dbReference>
<evidence type="ECO:0000313" key="1">
    <source>
        <dbReference type="EMBL" id="KAK3058442.1"/>
    </source>
</evidence>